<dbReference type="AlphaFoldDB" id="A0A2M4CCL1"/>
<name>A0A2M4CCL1_9DIPT</name>
<organism evidence="1">
    <name type="scientific">Anopheles marajoara</name>
    <dbReference type="NCBI Taxonomy" id="58244"/>
    <lineage>
        <taxon>Eukaryota</taxon>
        <taxon>Metazoa</taxon>
        <taxon>Ecdysozoa</taxon>
        <taxon>Arthropoda</taxon>
        <taxon>Hexapoda</taxon>
        <taxon>Insecta</taxon>
        <taxon>Pterygota</taxon>
        <taxon>Neoptera</taxon>
        <taxon>Endopterygota</taxon>
        <taxon>Diptera</taxon>
        <taxon>Nematocera</taxon>
        <taxon>Culicoidea</taxon>
        <taxon>Culicidae</taxon>
        <taxon>Anophelinae</taxon>
        <taxon>Anopheles</taxon>
    </lineage>
</organism>
<reference evidence="1" key="1">
    <citation type="submission" date="2018-01" db="EMBL/GenBank/DDBJ databases">
        <title>An insight into the sialome of Amazonian anophelines.</title>
        <authorList>
            <person name="Ribeiro J.M."/>
            <person name="Scarpassa V."/>
            <person name="Calvo E."/>
        </authorList>
    </citation>
    <scope>NUCLEOTIDE SEQUENCE</scope>
    <source>
        <tissue evidence="1">Salivary glands</tissue>
    </source>
</reference>
<accession>A0A2M4CCL1</accession>
<evidence type="ECO:0000313" key="1">
    <source>
        <dbReference type="EMBL" id="MBW62871.1"/>
    </source>
</evidence>
<proteinExistence type="predicted"/>
<dbReference type="EMBL" id="GGFJ01013730">
    <property type="protein sequence ID" value="MBW62871.1"/>
    <property type="molecule type" value="Transcribed_RNA"/>
</dbReference>
<protein>
    <submittedName>
        <fullName evidence="1">Putative secreted protein</fullName>
    </submittedName>
</protein>
<sequence length="78" mass="9056">MRVCVCVCVCMFGLIDNVKSSFHYFTRSICGLLTREQSNQSVDRHKPCFQMIYVPIEKQIVICIQNVKMKTNKRPLNA</sequence>